<name>A0A371IXZ3_9FIRM</name>
<gene>
    <name evidence="3" type="ORF">CHL78_018625</name>
</gene>
<feature type="domain" description="DUF5658" evidence="2">
    <location>
        <begin position="15"/>
        <end position="104"/>
    </location>
</feature>
<dbReference type="OrthoDB" id="2084666at2"/>
<dbReference type="RefSeq" id="WP_094369122.1">
    <property type="nucleotide sequence ID" value="NZ_NOJY02000080.1"/>
</dbReference>
<keyword evidence="4" id="KW-1185">Reference proteome</keyword>
<feature type="transmembrane region" description="Helical" evidence="1">
    <location>
        <begin position="52"/>
        <end position="70"/>
    </location>
</feature>
<evidence type="ECO:0000313" key="3">
    <source>
        <dbReference type="EMBL" id="RDY25355.1"/>
    </source>
</evidence>
<evidence type="ECO:0000259" key="2">
    <source>
        <dbReference type="Pfam" id="PF18902"/>
    </source>
</evidence>
<dbReference type="InterPro" id="IPR043717">
    <property type="entry name" value="DUF5658"/>
</dbReference>
<dbReference type="Proteomes" id="UP000215694">
    <property type="component" value="Unassembled WGS sequence"/>
</dbReference>
<keyword evidence="1" id="KW-0812">Transmembrane</keyword>
<keyword evidence="1" id="KW-1133">Transmembrane helix</keyword>
<feature type="transmembrane region" description="Helical" evidence="1">
    <location>
        <begin position="91"/>
        <end position="111"/>
    </location>
</feature>
<feature type="transmembrane region" description="Helical" evidence="1">
    <location>
        <begin position="12"/>
        <end position="32"/>
    </location>
</feature>
<protein>
    <recommendedName>
        <fullName evidence="2">DUF5658 domain-containing protein</fullName>
    </recommendedName>
</protein>
<accession>A0A371IXZ3</accession>
<reference evidence="3 4" key="1">
    <citation type="journal article" date="2017" name="Genome Announc.">
        <title>Draft Genome Sequence of Romboutsia weinsteinii sp. nov. Strain CCRI-19649(T) Isolated from Surface Water.</title>
        <authorList>
            <person name="Maheux A.F."/>
            <person name="Boudreau D.K."/>
            <person name="Berube E."/>
            <person name="Boissinot M."/>
            <person name="Cantin P."/>
            <person name="Raymond F."/>
            <person name="Corbeil J."/>
            <person name="Omar R.F."/>
            <person name="Bergeron M.G."/>
        </authorList>
    </citation>
    <scope>NUCLEOTIDE SEQUENCE [LARGE SCALE GENOMIC DNA]</scope>
    <source>
        <strain evidence="3 4">CCRI-19649</strain>
    </source>
</reference>
<evidence type="ECO:0000256" key="1">
    <source>
        <dbReference type="SAM" id="Phobius"/>
    </source>
</evidence>
<comment type="caution">
    <text evidence="3">The sequence shown here is derived from an EMBL/GenBank/DDBJ whole genome shotgun (WGS) entry which is preliminary data.</text>
</comment>
<dbReference type="Pfam" id="PF18902">
    <property type="entry name" value="DUF5658"/>
    <property type="match status" value="1"/>
</dbReference>
<organism evidence="3 4">
    <name type="scientific">Romboutsia weinsteinii</name>
    <dbReference type="NCBI Taxonomy" id="2020949"/>
    <lineage>
        <taxon>Bacteria</taxon>
        <taxon>Bacillati</taxon>
        <taxon>Bacillota</taxon>
        <taxon>Clostridia</taxon>
        <taxon>Peptostreptococcales</taxon>
        <taxon>Peptostreptococcaceae</taxon>
        <taxon>Romboutsia</taxon>
    </lineage>
</organism>
<evidence type="ECO:0000313" key="4">
    <source>
        <dbReference type="Proteomes" id="UP000215694"/>
    </source>
</evidence>
<proteinExistence type="predicted"/>
<dbReference type="AlphaFoldDB" id="A0A371IXZ3"/>
<keyword evidence="1" id="KW-0472">Membrane</keyword>
<dbReference type="EMBL" id="NOJY02000080">
    <property type="protein sequence ID" value="RDY25355.1"/>
    <property type="molecule type" value="Genomic_DNA"/>
</dbReference>
<sequence length="112" mass="12937">MENLVERSNRHDGLILLIFLNAFDGIATYVGLRLGFYIELNKFLDLVYEYSSSMFIIVKIIIPTLILLILMEKIKVKISKFTKMLICLTNIIYIGIFIYHVCLYILAISLAV</sequence>